<feature type="signal peptide" evidence="8">
    <location>
        <begin position="1"/>
        <end position="17"/>
    </location>
</feature>
<evidence type="ECO:0000256" key="6">
    <source>
        <dbReference type="RuleBase" id="RU003915"/>
    </source>
</evidence>
<evidence type="ECO:0000256" key="4">
    <source>
        <dbReference type="ARBA" id="ARBA00023235"/>
    </source>
</evidence>
<dbReference type="Proteomes" id="UP000094936">
    <property type="component" value="Unassembled WGS sequence"/>
</dbReference>
<dbReference type="PANTHER" id="PTHR43811">
    <property type="entry name" value="FKBP-TYPE PEPTIDYL-PROLYL CIS-TRANS ISOMERASE FKPA"/>
    <property type="match status" value="1"/>
</dbReference>
<protein>
    <recommendedName>
        <fullName evidence="6">Peptidyl-prolyl cis-trans isomerase</fullName>
        <ecNumber evidence="6">5.2.1.8</ecNumber>
    </recommendedName>
</protein>
<feature type="compositionally biased region" description="Low complexity" evidence="7">
    <location>
        <begin position="33"/>
        <end position="54"/>
    </location>
</feature>
<proteinExistence type="inferred from homology"/>
<feature type="region of interest" description="Disordered" evidence="7">
    <location>
        <begin position="24"/>
        <end position="55"/>
    </location>
</feature>
<feature type="chain" id="PRO_5008672914" description="Peptidyl-prolyl cis-trans isomerase" evidence="8">
    <location>
        <begin position="18"/>
        <end position="276"/>
    </location>
</feature>
<dbReference type="PANTHER" id="PTHR43811:SF19">
    <property type="entry name" value="39 KDA FK506-BINDING NUCLEAR PROTEIN"/>
    <property type="match status" value="1"/>
</dbReference>
<reference evidence="10 11" key="1">
    <citation type="submission" date="2016-05" db="EMBL/GenBank/DDBJ databases">
        <title>Genomic Taxonomy of the Vibrionaceae.</title>
        <authorList>
            <person name="Gomez-Gil B."/>
            <person name="Enciso-Ibarra J."/>
        </authorList>
    </citation>
    <scope>NUCLEOTIDE SEQUENCE [LARGE SCALE GENOMIC DNA]</scope>
    <source>
        <strain evidence="10 11">CAIM 1920</strain>
    </source>
</reference>
<dbReference type="Gene3D" id="1.10.287.460">
    <property type="entry name" value="Peptidyl-prolyl cis-trans isomerase, FKBP-type, N-terminal domain"/>
    <property type="match status" value="1"/>
</dbReference>
<comment type="caution">
    <text evidence="10">The sequence shown here is derived from an EMBL/GenBank/DDBJ whole genome shotgun (WGS) entry which is preliminary data.</text>
</comment>
<dbReference type="InterPro" id="IPR046357">
    <property type="entry name" value="PPIase_dom_sf"/>
</dbReference>
<evidence type="ECO:0000259" key="9">
    <source>
        <dbReference type="PROSITE" id="PS50059"/>
    </source>
</evidence>
<dbReference type="GO" id="GO:0006457">
    <property type="term" value="P:protein folding"/>
    <property type="evidence" value="ECO:0007669"/>
    <property type="project" value="InterPro"/>
</dbReference>
<dbReference type="Pfam" id="PF01346">
    <property type="entry name" value="FKBP_N"/>
    <property type="match status" value="1"/>
</dbReference>
<keyword evidence="3 5" id="KW-0697">Rotamase</keyword>
<keyword evidence="8" id="KW-0732">Signal</keyword>
<dbReference type="InterPro" id="IPR001179">
    <property type="entry name" value="PPIase_FKBP_dom"/>
</dbReference>
<evidence type="ECO:0000256" key="5">
    <source>
        <dbReference type="PROSITE-ProRule" id="PRU00277"/>
    </source>
</evidence>
<gene>
    <name evidence="10" type="ORF">A8L45_20850</name>
</gene>
<dbReference type="EMBL" id="LYBM01000057">
    <property type="protein sequence ID" value="ODA30154.1"/>
    <property type="molecule type" value="Genomic_DNA"/>
</dbReference>
<dbReference type="PROSITE" id="PS50059">
    <property type="entry name" value="FKBP_PPIASE"/>
    <property type="match status" value="1"/>
</dbReference>
<evidence type="ECO:0000256" key="3">
    <source>
        <dbReference type="ARBA" id="ARBA00023110"/>
    </source>
</evidence>
<dbReference type="Gene3D" id="3.10.50.40">
    <property type="match status" value="1"/>
</dbReference>
<dbReference type="PROSITE" id="PS51257">
    <property type="entry name" value="PROKAR_LIPOPROTEIN"/>
    <property type="match status" value="1"/>
</dbReference>
<dbReference type="GO" id="GO:0003755">
    <property type="term" value="F:peptidyl-prolyl cis-trans isomerase activity"/>
    <property type="evidence" value="ECO:0007669"/>
    <property type="project" value="UniProtKB-UniRule"/>
</dbReference>
<dbReference type="AlphaFoldDB" id="A0A1C3EAB1"/>
<keyword evidence="11" id="KW-1185">Reference proteome</keyword>
<dbReference type="InterPro" id="IPR036944">
    <property type="entry name" value="PPIase_FKBP_N_sf"/>
</dbReference>
<evidence type="ECO:0000256" key="1">
    <source>
        <dbReference type="ARBA" id="ARBA00000971"/>
    </source>
</evidence>
<dbReference type="InterPro" id="IPR000774">
    <property type="entry name" value="PPIase_FKBP_N"/>
</dbReference>
<feature type="domain" description="PPIase FKBP-type" evidence="9">
    <location>
        <begin position="180"/>
        <end position="265"/>
    </location>
</feature>
<dbReference type="OrthoDB" id="9814548at2"/>
<dbReference type="FunFam" id="3.10.50.40:FF:000006">
    <property type="entry name" value="Peptidyl-prolyl cis-trans isomerase"/>
    <property type="match status" value="1"/>
</dbReference>
<dbReference type="STRING" id="1080227.A8L45_20850"/>
<comment type="catalytic activity">
    <reaction evidence="1 5 6">
        <text>[protein]-peptidylproline (omega=180) = [protein]-peptidylproline (omega=0)</text>
        <dbReference type="Rhea" id="RHEA:16237"/>
        <dbReference type="Rhea" id="RHEA-COMP:10747"/>
        <dbReference type="Rhea" id="RHEA-COMP:10748"/>
        <dbReference type="ChEBI" id="CHEBI:83833"/>
        <dbReference type="ChEBI" id="CHEBI:83834"/>
        <dbReference type="EC" id="5.2.1.8"/>
    </reaction>
</comment>
<evidence type="ECO:0000313" key="10">
    <source>
        <dbReference type="EMBL" id="ODA30154.1"/>
    </source>
</evidence>
<evidence type="ECO:0000256" key="8">
    <source>
        <dbReference type="SAM" id="SignalP"/>
    </source>
</evidence>
<organism evidence="10 11">
    <name type="scientific">Veronia pacifica</name>
    <dbReference type="NCBI Taxonomy" id="1080227"/>
    <lineage>
        <taxon>Bacteria</taxon>
        <taxon>Pseudomonadati</taxon>
        <taxon>Pseudomonadota</taxon>
        <taxon>Gammaproteobacteria</taxon>
        <taxon>Vibrionales</taxon>
        <taxon>Vibrionaceae</taxon>
        <taxon>Veronia</taxon>
    </lineage>
</organism>
<dbReference type="RefSeq" id="WP_068905291.1">
    <property type="nucleotide sequence ID" value="NZ_JBHUIF010000006.1"/>
</dbReference>
<dbReference type="SUPFAM" id="SSF54534">
    <property type="entry name" value="FKBP-like"/>
    <property type="match status" value="1"/>
</dbReference>
<dbReference type="Pfam" id="PF00254">
    <property type="entry name" value="FKBP_C"/>
    <property type="match status" value="1"/>
</dbReference>
<dbReference type="NCBIfam" id="NF008150">
    <property type="entry name" value="PRK10902.1"/>
    <property type="match status" value="1"/>
</dbReference>
<evidence type="ECO:0000313" key="11">
    <source>
        <dbReference type="Proteomes" id="UP000094936"/>
    </source>
</evidence>
<name>A0A1C3EAB1_9GAMM</name>
<accession>A0A1C3EAB1</accession>
<comment type="similarity">
    <text evidence="2 6">Belongs to the FKBP-type PPIase family.</text>
</comment>
<dbReference type="EC" id="5.2.1.8" evidence="6"/>
<evidence type="ECO:0000256" key="7">
    <source>
        <dbReference type="SAM" id="MobiDB-lite"/>
    </source>
</evidence>
<sequence>MKSVLKMSLLAATVAMAAGCQKEEAKQPETAKAEAAAQTETAKAEVATQTETQAMSFKTEDEKAAYAIGTSLAQYLKSNLEQQSQFGIDLKPEVVIRGVEDAFNGTSKLTDEQAQEALKALDGRVAEKMKEKEEKDSAAAIKAGNEYRDGFSKKDGVKVTESGLMYQVERLGDGKKPKAEDTVVVHYKGTLIDGTQFDSSYDRNQPATFPLNRVIPGWTEGVQLMPVGSKFKFVIPPELAYGTQNTPSIPGNSTLVFEVELIKIESEAAKEEKAQG</sequence>
<evidence type="ECO:0000256" key="2">
    <source>
        <dbReference type="ARBA" id="ARBA00006577"/>
    </source>
</evidence>
<keyword evidence="4 5" id="KW-0413">Isomerase</keyword>